<dbReference type="InterPro" id="IPR004035">
    <property type="entry name" value="Endouclease-III_FeS-bd_BS"/>
</dbReference>
<reference evidence="14 15" key="1">
    <citation type="submission" date="2019-05" db="EMBL/GenBank/DDBJ databases">
        <authorList>
            <consortium name="Pathogen Informatics"/>
        </authorList>
    </citation>
    <scope>NUCLEOTIDE SEQUENCE [LARGE SCALE GENOMIC DNA]</scope>
    <source>
        <strain evidence="14 15">NCTC5386</strain>
    </source>
</reference>
<dbReference type="InterPro" id="IPR000445">
    <property type="entry name" value="HhH_motif"/>
</dbReference>
<dbReference type="SMART" id="SM00478">
    <property type="entry name" value="ENDO3c"/>
    <property type="match status" value="1"/>
</dbReference>
<dbReference type="EMBL" id="CABEHT010000001">
    <property type="protein sequence ID" value="VTS16397.1"/>
    <property type="molecule type" value="Genomic_DNA"/>
</dbReference>
<dbReference type="RefSeq" id="WP_077323183.1">
    <property type="nucleotide sequence ID" value="NZ_CABEHT010000001.1"/>
</dbReference>
<dbReference type="AlphaFoldDB" id="A0A4V6L0K4"/>
<dbReference type="FunFam" id="1.10.1670.10:FF:000001">
    <property type="entry name" value="Endonuclease III"/>
    <property type="match status" value="1"/>
</dbReference>
<sequence length="222" mass="25014">MKIGREKLRQVLTIIGQMFPEAKGELDWDTPFHLLIAVILSAQTTDKAVNKITPTLWAKYPAIEDLANADLTDVENSLRTIGLYKNKAKNIIKTAQLILADFDGHIPKTHKELEGLPGVGRKTANVVLGEVYGIPSIAVDTHVARVAKRLNISNQDAGVAEIEADLMKKVPKKDWVITHHRLIFFGRYHCLAKKPKCEICPLQSYCLYYKEQSRVWDKSLLD</sequence>
<evidence type="ECO:0000256" key="8">
    <source>
        <dbReference type="ARBA" id="ARBA00023125"/>
    </source>
</evidence>
<dbReference type="HAMAP" id="MF_00942">
    <property type="entry name" value="Nth"/>
    <property type="match status" value="1"/>
</dbReference>
<keyword evidence="4 12" id="KW-0227">DNA damage</keyword>
<keyword evidence="14" id="KW-0255">Endonuclease</keyword>
<dbReference type="FunFam" id="1.10.340.30:FF:000001">
    <property type="entry name" value="Endonuclease III"/>
    <property type="match status" value="1"/>
</dbReference>
<dbReference type="InterPro" id="IPR023170">
    <property type="entry name" value="HhH_base_excis_C"/>
</dbReference>
<dbReference type="GO" id="GO:0019104">
    <property type="term" value="F:DNA N-glycosylase activity"/>
    <property type="evidence" value="ECO:0007669"/>
    <property type="project" value="UniProtKB-UniRule"/>
</dbReference>
<evidence type="ECO:0000256" key="7">
    <source>
        <dbReference type="ARBA" id="ARBA00023014"/>
    </source>
</evidence>
<dbReference type="SUPFAM" id="SSF48150">
    <property type="entry name" value="DNA-glycosylase"/>
    <property type="match status" value="1"/>
</dbReference>
<dbReference type="InterPro" id="IPR011257">
    <property type="entry name" value="DNA_glycosylase"/>
</dbReference>
<name>A0A4V6L0K4_9STRE</name>
<keyword evidence="3 12" id="KW-0479">Metal-binding</keyword>
<evidence type="ECO:0000256" key="12">
    <source>
        <dbReference type="HAMAP-Rule" id="MF_00942"/>
    </source>
</evidence>
<keyword evidence="2 12" id="KW-0004">4Fe-4S</keyword>
<keyword evidence="14" id="KW-0540">Nuclease</keyword>
<comment type="catalytic activity">
    <reaction evidence="12">
        <text>2'-deoxyribonucleotide-(2'-deoxyribose 5'-phosphate)-2'-deoxyribonucleotide-DNA = a 3'-end 2'-deoxyribonucleotide-(2,3-dehydro-2,3-deoxyribose 5'-phosphate)-DNA + a 5'-end 5'-phospho-2'-deoxyribonucleoside-DNA + H(+)</text>
        <dbReference type="Rhea" id="RHEA:66592"/>
        <dbReference type="Rhea" id="RHEA-COMP:13180"/>
        <dbReference type="Rhea" id="RHEA-COMP:16897"/>
        <dbReference type="Rhea" id="RHEA-COMP:17067"/>
        <dbReference type="ChEBI" id="CHEBI:15378"/>
        <dbReference type="ChEBI" id="CHEBI:136412"/>
        <dbReference type="ChEBI" id="CHEBI:157695"/>
        <dbReference type="ChEBI" id="CHEBI:167181"/>
        <dbReference type="EC" id="4.2.99.18"/>
    </reaction>
</comment>
<dbReference type="PANTHER" id="PTHR10359">
    <property type="entry name" value="A/G-SPECIFIC ADENINE GLYCOSYLASE/ENDONUCLEASE III"/>
    <property type="match status" value="1"/>
</dbReference>
<keyword evidence="8 12" id="KW-0238">DNA-binding</keyword>
<dbReference type="Pfam" id="PF10576">
    <property type="entry name" value="EndIII_4Fe-2S"/>
    <property type="match status" value="1"/>
</dbReference>
<keyword evidence="9 12" id="KW-0234">DNA repair</keyword>
<dbReference type="PANTHER" id="PTHR10359:SF18">
    <property type="entry name" value="ENDONUCLEASE III"/>
    <property type="match status" value="1"/>
</dbReference>
<dbReference type="PROSITE" id="PS01155">
    <property type="entry name" value="ENDONUCLEASE_III_2"/>
    <property type="match status" value="1"/>
</dbReference>
<protein>
    <recommendedName>
        <fullName evidence="12">Endonuclease III</fullName>
        <ecNumber evidence="12">4.2.99.18</ecNumber>
    </recommendedName>
    <alternativeName>
        <fullName evidence="12">DNA-(apurinic or apyrimidinic site) lyase</fullName>
    </alternativeName>
</protein>
<dbReference type="InterPro" id="IPR003265">
    <property type="entry name" value="HhH-GPD_domain"/>
</dbReference>
<organism evidence="14 15">
    <name type="scientific">Streptococcus pseudoporcinus</name>
    <dbReference type="NCBI Taxonomy" id="361101"/>
    <lineage>
        <taxon>Bacteria</taxon>
        <taxon>Bacillati</taxon>
        <taxon>Bacillota</taxon>
        <taxon>Bacilli</taxon>
        <taxon>Lactobacillales</taxon>
        <taxon>Streptococcaceae</taxon>
        <taxon>Streptococcus</taxon>
    </lineage>
</organism>
<keyword evidence="10 12" id="KW-0456">Lyase</keyword>
<dbReference type="GO" id="GO:0006285">
    <property type="term" value="P:base-excision repair, AP site formation"/>
    <property type="evidence" value="ECO:0007669"/>
    <property type="project" value="TreeGrafter"/>
</dbReference>
<proteinExistence type="inferred from homology"/>
<dbReference type="GO" id="GO:0003677">
    <property type="term" value="F:DNA binding"/>
    <property type="evidence" value="ECO:0007669"/>
    <property type="project" value="UniProtKB-UniRule"/>
</dbReference>
<dbReference type="SMART" id="SM00525">
    <property type="entry name" value="FES"/>
    <property type="match status" value="1"/>
</dbReference>
<dbReference type="PROSITE" id="PS00764">
    <property type="entry name" value="ENDONUCLEASE_III_1"/>
    <property type="match status" value="1"/>
</dbReference>
<evidence type="ECO:0000256" key="3">
    <source>
        <dbReference type="ARBA" id="ARBA00022723"/>
    </source>
</evidence>
<dbReference type="NCBIfam" id="TIGR01083">
    <property type="entry name" value="nth"/>
    <property type="match status" value="1"/>
</dbReference>
<dbReference type="GO" id="GO:0046872">
    <property type="term" value="F:metal ion binding"/>
    <property type="evidence" value="ECO:0007669"/>
    <property type="project" value="UniProtKB-KW"/>
</dbReference>
<comment type="cofactor">
    <cofactor evidence="12">
        <name>[4Fe-4S] cluster</name>
        <dbReference type="ChEBI" id="CHEBI:49883"/>
    </cofactor>
    <text evidence="12">Binds 1 [4Fe-4S] cluster.</text>
</comment>
<dbReference type="InterPro" id="IPR004036">
    <property type="entry name" value="Endonuclease-III-like_CS2"/>
</dbReference>
<dbReference type="GO" id="GO:0140078">
    <property type="term" value="F:class I DNA-(apurinic or apyrimidinic site) endonuclease activity"/>
    <property type="evidence" value="ECO:0007669"/>
    <property type="project" value="UniProtKB-EC"/>
</dbReference>
<evidence type="ECO:0000259" key="13">
    <source>
        <dbReference type="SMART" id="SM00478"/>
    </source>
</evidence>
<dbReference type="EC" id="4.2.99.18" evidence="12"/>
<evidence type="ECO:0000256" key="1">
    <source>
        <dbReference type="ARBA" id="ARBA00008343"/>
    </source>
</evidence>
<feature type="binding site" evidence="12">
    <location>
        <position position="190"/>
    </location>
    <ligand>
        <name>[4Fe-4S] cluster</name>
        <dbReference type="ChEBI" id="CHEBI:49883"/>
    </ligand>
</feature>
<evidence type="ECO:0000256" key="11">
    <source>
        <dbReference type="ARBA" id="ARBA00023295"/>
    </source>
</evidence>
<dbReference type="Proteomes" id="UP000394068">
    <property type="component" value="Unassembled WGS sequence"/>
</dbReference>
<keyword evidence="7 12" id="KW-0411">Iron-sulfur</keyword>
<evidence type="ECO:0000313" key="15">
    <source>
        <dbReference type="Proteomes" id="UP000394068"/>
    </source>
</evidence>
<dbReference type="GO" id="GO:0051539">
    <property type="term" value="F:4 iron, 4 sulfur cluster binding"/>
    <property type="evidence" value="ECO:0007669"/>
    <property type="project" value="UniProtKB-UniRule"/>
</dbReference>
<feature type="domain" description="HhH-GPD" evidence="13">
    <location>
        <begin position="40"/>
        <end position="188"/>
    </location>
</feature>
<dbReference type="PIRSF" id="PIRSF001435">
    <property type="entry name" value="Nth"/>
    <property type="match status" value="1"/>
</dbReference>
<feature type="binding site" evidence="12">
    <location>
        <position position="200"/>
    </location>
    <ligand>
        <name>[4Fe-4S] cluster</name>
        <dbReference type="ChEBI" id="CHEBI:49883"/>
    </ligand>
</feature>
<accession>A0A4V6L0K4</accession>
<evidence type="ECO:0000256" key="9">
    <source>
        <dbReference type="ARBA" id="ARBA00023204"/>
    </source>
</evidence>
<evidence type="ECO:0000313" key="14">
    <source>
        <dbReference type="EMBL" id="VTS16397.1"/>
    </source>
</evidence>
<dbReference type="Gene3D" id="1.10.1670.10">
    <property type="entry name" value="Helix-hairpin-Helix base-excision DNA repair enzymes (C-terminal)"/>
    <property type="match status" value="1"/>
</dbReference>
<evidence type="ECO:0000256" key="10">
    <source>
        <dbReference type="ARBA" id="ARBA00023239"/>
    </source>
</evidence>
<keyword evidence="6 12" id="KW-0408">Iron</keyword>
<dbReference type="CDD" id="cd00056">
    <property type="entry name" value="ENDO3c"/>
    <property type="match status" value="1"/>
</dbReference>
<evidence type="ECO:0000256" key="5">
    <source>
        <dbReference type="ARBA" id="ARBA00022801"/>
    </source>
</evidence>
<gene>
    <name evidence="14" type="primary">pdg</name>
    <name evidence="12" type="synonym">nth</name>
    <name evidence="14" type="ORF">NCTC5386_01470</name>
</gene>
<dbReference type="Gene3D" id="1.10.340.30">
    <property type="entry name" value="Hypothetical protein, domain 2"/>
    <property type="match status" value="1"/>
</dbReference>
<evidence type="ECO:0000256" key="2">
    <source>
        <dbReference type="ARBA" id="ARBA00022485"/>
    </source>
</evidence>
<feature type="binding site" evidence="12">
    <location>
        <position position="197"/>
    </location>
    <ligand>
        <name>[4Fe-4S] cluster</name>
        <dbReference type="ChEBI" id="CHEBI:49883"/>
    </ligand>
</feature>
<dbReference type="Pfam" id="PF00730">
    <property type="entry name" value="HhH-GPD"/>
    <property type="match status" value="1"/>
</dbReference>
<keyword evidence="5 12" id="KW-0378">Hydrolase</keyword>
<dbReference type="Pfam" id="PF00633">
    <property type="entry name" value="HHH"/>
    <property type="match status" value="1"/>
</dbReference>
<feature type="binding site" evidence="12">
    <location>
        <position position="206"/>
    </location>
    <ligand>
        <name>[4Fe-4S] cluster</name>
        <dbReference type="ChEBI" id="CHEBI:49883"/>
    </ligand>
</feature>
<evidence type="ECO:0000256" key="6">
    <source>
        <dbReference type="ARBA" id="ARBA00023004"/>
    </source>
</evidence>
<keyword evidence="11 12" id="KW-0326">Glycosidase</keyword>
<comment type="function">
    <text evidence="12">DNA repair enzyme that has both DNA N-glycosylase activity and AP-lyase activity. The DNA N-glycosylase activity releases various damaged pyrimidines from DNA by cleaving the N-glycosidic bond, leaving an AP (apurinic/apyrimidinic) site. The AP-lyase activity cleaves the phosphodiester bond 3' to the AP site by a beta-elimination, leaving a 3'-terminal unsaturated sugar and a product with a terminal 5'-phosphate.</text>
</comment>
<dbReference type="InterPro" id="IPR003651">
    <property type="entry name" value="Endonuclease3_FeS-loop_motif"/>
</dbReference>
<dbReference type="InterPro" id="IPR005759">
    <property type="entry name" value="Nth"/>
</dbReference>
<evidence type="ECO:0000256" key="4">
    <source>
        <dbReference type="ARBA" id="ARBA00022763"/>
    </source>
</evidence>
<comment type="similarity">
    <text evidence="1 12">Belongs to the Nth/MutY family.</text>
</comment>